<feature type="domain" description="Nitroreductase" evidence="1">
    <location>
        <begin position="329"/>
        <end position="491"/>
    </location>
</feature>
<dbReference type="Proteomes" id="UP000014387">
    <property type="component" value="Unassembled WGS sequence"/>
</dbReference>
<dbReference type="AlphaFoldDB" id="A0A9W5RCV8"/>
<dbReference type="PANTHER" id="PTHR43745">
    <property type="entry name" value="NITROREDUCTASE MJ1384-RELATED"/>
    <property type="match status" value="1"/>
</dbReference>
<keyword evidence="3" id="KW-1185">Reference proteome</keyword>
<reference evidence="2 3" key="1">
    <citation type="submission" date="2013-05" db="EMBL/GenBank/DDBJ databases">
        <title>The Genome Sequence of Actinomyces europaeus ACS-120-V-COL10B.</title>
        <authorList>
            <consortium name="The Broad Institute Genomics Platform"/>
            <person name="Earl A."/>
            <person name="Ward D."/>
            <person name="Feldgarden M."/>
            <person name="Gevers D."/>
            <person name="Saerens B."/>
            <person name="Vaneechoutte M."/>
            <person name="Walker B."/>
            <person name="Young S."/>
            <person name="Zeng Q."/>
            <person name="Gargeya S."/>
            <person name="Fitzgerald M."/>
            <person name="Haas B."/>
            <person name="Abouelleil A."/>
            <person name="Allen A.W."/>
            <person name="Alvarado L."/>
            <person name="Arachchi H.M."/>
            <person name="Berlin A.M."/>
            <person name="Chapman S.B."/>
            <person name="Gainer-Dewar J."/>
            <person name="Goldberg J."/>
            <person name="Griggs A."/>
            <person name="Gujja S."/>
            <person name="Hansen M."/>
            <person name="Howarth C."/>
            <person name="Imamovic A."/>
            <person name="Ireland A."/>
            <person name="Larimer J."/>
            <person name="McCowan C."/>
            <person name="Murphy C."/>
            <person name="Pearson M."/>
            <person name="Poon T.W."/>
            <person name="Priest M."/>
            <person name="Roberts A."/>
            <person name="Saif S."/>
            <person name="Shea T."/>
            <person name="Sisk P."/>
            <person name="Sykes S."/>
            <person name="Wortman J."/>
            <person name="Nusbaum C."/>
            <person name="Birren B."/>
        </authorList>
    </citation>
    <scope>NUCLEOTIDE SEQUENCE [LARGE SCALE GENOMIC DNA]</scope>
    <source>
        <strain evidence="2 3">ACS-120-V-Col10b</strain>
    </source>
</reference>
<dbReference type="RefSeq" id="WP_016444948.1">
    <property type="nucleotide sequence ID" value="NZ_KE150268.1"/>
</dbReference>
<evidence type="ECO:0000259" key="1">
    <source>
        <dbReference type="Pfam" id="PF00881"/>
    </source>
</evidence>
<evidence type="ECO:0000313" key="2">
    <source>
        <dbReference type="EMBL" id="EPD29426.1"/>
    </source>
</evidence>
<dbReference type="PANTHER" id="PTHR43745:SF2">
    <property type="entry name" value="NITROREDUCTASE MJ1384-RELATED"/>
    <property type="match status" value="1"/>
</dbReference>
<gene>
    <name evidence="2" type="ORF">HMPREF9238_01627</name>
</gene>
<organism evidence="2 3">
    <name type="scientific">Gleimia europaea ACS-120-V-Col10b</name>
    <dbReference type="NCBI Taxonomy" id="883069"/>
    <lineage>
        <taxon>Bacteria</taxon>
        <taxon>Bacillati</taxon>
        <taxon>Actinomycetota</taxon>
        <taxon>Actinomycetes</taxon>
        <taxon>Actinomycetales</taxon>
        <taxon>Actinomycetaceae</taxon>
        <taxon>Gleimia</taxon>
    </lineage>
</organism>
<dbReference type="InterPro" id="IPR000415">
    <property type="entry name" value="Nitroreductase-like"/>
</dbReference>
<sequence length="513" mass="57014">MQQWCKPGEAAVAYASLIYFRVRDGMLINDWKVDWAHEPLTHSYYETDQVESIPLPSPDSDLLQGVPESSPDYIAGLLYCAYGFTGLRLITNRNDRSDVYRSMKAVKFGRHTASGGGRYCADFYLVESGRGSGHLPPGIYHYSPLRHVWETLAKGDYTHDLARAQGYESTCERYLLLTIDYWRSGFKYNDFAYQATAMDIGTVVGSIAEITGERTAGTWDVWINEVALSKLLGLDTDRTGIYAVQGWGEQIPTDQAKVAPGAPQVPPRVDSDFQNVMDFSTTLAMQRDMQEFGQRPATFTCNPVPNCPGARGKSRWWEELHRRQTSFGRFTGEAYPARTLTTLLEAADAACEQFRVATGDGQLEWEYLVFVSNVDGLKPGLYSYRDAKLKLVQDDPQQDFLAGTYFLKNYDGRKAAATIIPCANVFEVSKRWGVRGYRLVNALIGAACQAISVEAVRCGVGTGTALGFDAQAHAEHAGMGKDEMTPMLMIMTGVDNPYAGEFRTDASLMWGDK</sequence>
<dbReference type="Gene3D" id="3.40.109.10">
    <property type="entry name" value="NADH Oxidase"/>
    <property type="match status" value="2"/>
</dbReference>
<dbReference type="InterPro" id="IPR029479">
    <property type="entry name" value="Nitroreductase"/>
</dbReference>
<evidence type="ECO:0000313" key="3">
    <source>
        <dbReference type="Proteomes" id="UP000014387"/>
    </source>
</evidence>
<protein>
    <submittedName>
        <fullName evidence="2">SagB-type dehydrogenase domain-containing protein</fullName>
    </submittedName>
</protein>
<proteinExistence type="predicted"/>
<dbReference type="EMBL" id="AGWN01000004">
    <property type="protein sequence ID" value="EPD29426.1"/>
    <property type="molecule type" value="Genomic_DNA"/>
</dbReference>
<dbReference type="Pfam" id="PF00881">
    <property type="entry name" value="Nitroreductase"/>
    <property type="match status" value="1"/>
</dbReference>
<dbReference type="SUPFAM" id="SSF55469">
    <property type="entry name" value="FMN-dependent nitroreductase-like"/>
    <property type="match status" value="1"/>
</dbReference>
<dbReference type="GO" id="GO:0016491">
    <property type="term" value="F:oxidoreductase activity"/>
    <property type="evidence" value="ECO:0007669"/>
    <property type="project" value="InterPro"/>
</dbReference>
<accession>A0A9W5RCV8</accession>
<name>A0A9W5RCV8_9ACTO</name>
<dbReference type="InterPro" id="IPR052544">
    <property type="entry name" value="Bacteriocin_Proc_Enz"/>
</dbReference>
<comment type="caution">
    <text evidence="2">The sequence shown here is derived from an EMBL/GenBank/DDBJ whole genome shotgun (WGS) entry which is preliminary data.</text>
</comment>